<evidence type="ECO:0000313" key="2">
    <source>
        <dbReference type="EMBL" id="KAL1519465.1"/>
    </source>
</evidence>
<evidence type="ECO:0000313" key="3">
    <source>
        <dbReference type="Proteomes" id="UP001515480"/>
    </source>
</evidence>
<protein>
    <submittedName>
        <fullName evidence="2">Uncharacterized protein</fullName>
    </submittedName>
</protein>
<organism evidence="2 3">
    <name type="scientific">Prymnesium parvum</name>
    <name type="common">Toxic golden alga</name>
    <dbReference type="NCBI Taxonomy" id="97485"/>
    <lineage>
        <taxon>Eukaryota</taxon>
        <taxon>Haptista</taxon>
        <taxon>Haptophyta</taxon>
        <taxon>Prymnesiophyceae</taxon>
        <taxon>Prymnesiales</taxon>
        <taxon>Prymnesiaceae</taxon>
        <taxon>Prymnesium</taxon>
    </lineage>
</organism>
<dbReference type="Proteomes" id="UP001515480">
    <property type="component" value="Unassembled WGS sequence"/>
</dbReference>
<feature type="region of interest" description="Disordered" evidence="1">
    <location>
        <begin position="59"/>
        <end position="104"/>
    </location>
</feature>
<feature type="compositionally biased region" description="Basic residues" evidence="1">
    <location>
        <begin position="63"/>
        <end position="74"/>
    </location>
</feature>
<reference evidence="2 3" key="1">
    <citation type="journal article" date="2024" name="Science">
        <title>Giant polyketide synthase enzymes in the biosynthesis of giant marine polyether toxins.</title>
        <authorList>
            <person name="Fallon T.R."/>
            <person name="Shende V.V."/>
            <person name="Wierzbicki I.H."/>
            <person name="Pendleton A.L."/>
            <person name="Watervoot N.F."/>
            <person name="Auber R.P."/>
            <person name="Gonzalez D.J."/>
            <person name="Wisecaver J.H."/>
            <person name="Moore B.S."/>
        </authorList>
    </citation>
    <scope>NUCLEOTIDE SEQUENCE [LARGE SCALE GENOMIC DNA]</scope>
    <source>
        <strain evidence="2 3">12B1</strain>
    </source>
</reference>
<comment type="caution">
    <text evidence="2">The sequence shown here is derived from an EMBL/GenBank/DDBJ whole genome shotgun (WGS) entry which is preliminary data.</text>
</comment>
<evidence type="ECO:0000256" key="1">
    <source>
        <dbReference type="SAM" id="MobiDB-lite"/>
    </source>
</evidence>
<feature type="compositionally biased region" description="Acidic residues" evidence="1">
    <location>
        <begin position="78"/>
        <end position="104"/>
    </location>
</feature>
<sequence>MLLTVSQVTPRIPTFPAGCLDCSEAPHALMPVCPVQSNKHGEVTTHLCYYEKHCADPSWMPKGKAKKGGSKRRRASFDDAELEVDEDCDECESEEAEAEEEESD</sequence>
<gene>
    <name evidence="2" type="ORF">AB1Y20_022985</name>
</gene>
<proteinExistence type="predicted"/>
<name>A0AB34JBV9_PRYPA</name>
<dbReference type="EMBL" id="JBGBPQ010000009">
    <property type="protein sequence ID" value="KAL1519465.1"/>
    <property type="molecule type" value="Genomic_DNA"/>
</dbReference>
<dbReference type="AlphaFoldDB" id="A0AB34JBV9"/>
<keyword evidence="3" id="KW-1185">Reference proteome</keyword>
<accession>A0AB34JBV9</accession>